<reference evidence="1 2" key="1">
    <citation type="submission" date="2019-11" db="EMBL/GenBank/DDBJ databases">
        <title>Complete genome sequence of Corynebacterium kalinowskii 1959, a novel Corynebacterium species isolated from soil of a small paddock in Vilsendorf, Germany.</title>
        <authorList>
            <person name="Schaffert L."/>
            <person name="Ruwe M."/>
            <person name="Milse J."/>
            <person name="Hanuschka K."/>
            <person name="Ortseifen V."/>
            <person name="Droste J."/>
            <person name="Brandt D."/>
            <person name="Schlueter L."/>
            <person name="Kutter Y."/>
            <person name="Vinke S."/>
            <person name="Viehoefer P."/>
            <person name="Jacob L."/>
            <person name="Luebke N.-C."/>
            <person name="Schulte-Berndt E."/>
            <person name="Hain C."/>
            <person name="Linder M."/>
            <person name="Schmidt P."/>
            <person name="Wollenschlaeger L."/>
            <person name="Luttermann T."/>
            <person name="Thieme E."/>
            <person name="Hassa J."/>
            <person name="Haak M."/>
            <person name="Wittchen M."/>
            <person name="Mentz A."/>
            <person name="Persicke M."/>
            <person name="Busche T."/>
            <person name="Ruckert C."/>
        </authorList>
    </citation>
    <scope>NUCLEOTIDE SEQUENCE [LARGE SCALE GENOMIC DNA]</scope>
    <source>
        <strain evidence="1 2">2039</strain>
    </source>
</reference>
<evidence type="ECO:0000313" key="2">
    <source>
        <dbReference type="Proteomes" id="UP000424462"/>
    </source>
</evidence>
<name>A0A6B8WAP9_9CORY</name>
<dbReference type="SUPFAM" id="SSF46785">
    <property type="entry name" value="Winged helix' DNA-binding domain"/>
    <property type="match status" value="1"/>
</dbReference>
<dbReference type="Proteomes" id="UP000424462">
    <property type="component" value="Chromosome"/>
</dbReference>
<gene>
    <name evidence="1" type="ORF">COCCU_05630</name>
</gene>
<dbReference type="RefSeq" id="WP_156230605.1">
    <property type="nucleotide sequence ID" value="NZ_CP046455.1"/>
</dbReference>
<protein>
    <submittedName>
        <fullName evidence="1">MarR family protein</fullName>
    </submittedName>
</protein>
<proteinExistence type="predicted"/>
<dbReference type="KEGG" id="cok:COCCU_05630"/>
<dbReference type="Gene3D" id="1.10.10.10">
    <property type="entry name" value="Winged helix-like DNA-binding domain superfamily/Winged helix DNA-binding domain"/>
    <property type="match status" value="1"/>
</dbReference>
<sequence>MSTPPPRSAPDIFAESLRLSPKQREVLAVLQTYPKGAKAVEIAAELGMHVNTVRGHLEELIAQEAVRTVTAPATGRGRPSLIFQVRVPDNRAVAHEYISLIEVLARSLGDSAHPDAEAIARAKAIGAQWAIHMNTTNHEWKGLEEPLNELFHKLREMGYDPHTAEQQEDRAELSLLSCPFIIGEQRPSPFICAIHEGFLQESVGAQGPMKISIRPFDGPGRCSVNFQLEGKQNPEVSAE</sequence>
<dbReference type="InterPro" id="IPR036390">
    <property type="entry name" value="WH_DNA-bd_sf"/>
</dbReference>
<keyword evidence="2" id="KW-1185">Reference proteome</keyword>
<dbReference type="InterPro" id="IPR036388">
    <property type="entry name" value="WH-like_DNA-bd_sf"/>
</dbReference>
<accession>A0A6B8WAP9</accession>
<dbReference type="EMBL" id="CP046455">
    <property type="protein sequence ID" value="QGU07070.1"/>
    <property type="molecule type" value="Genomic_DNA"/>
</dbReference>
<organism evidence="1 2">
    <name type="scientific">Corynebacterium occultum</name>
    <dbReference type="NCBI Taxonomy" id="2675219"/>
    <lineage>
        <taxon>Bacteria</taxon>
        <taxon>Bacillati</taxon>
        <taxon>Actinomycetota</taxon>
        <taxon>Actinomycetes</taxon>
        <taxon>Mycobacteriales</taxon>
        <taxon>Corynebacteriaceae</taxon>
        <taxon>Corynebacterium</taxon>
    </lineage>
</organism>
<dbReference type="AlphaFoldDB" id="A0A6B8WAP9"/>
<evidence type="ECO:0000313" key="1">
    <source>
        <dbReference type="EMBL" id="QGU07070.1"/>
    </source>
</evidence>